<protein>
    <recommendedName>
        <fullName evidence="3">PhnA protein</fullName>
    </recommendedName>
</protein>
<dbReference type="AlphaFoldDB" id="A0AB37X4M7"/>
<gene>
    <name evidence="1" type="ORF">PG2002B_0008</name>
</gene>
<dbReference type="Proteomes" id="UP000292655">
    <property type="component" value="Unassembled WGS sequence"/>
</dbReference>
<proteinExistence type="predicted"/>
<dbReference type="RefSeq" id="WP_129873873.1">
    <property type="nucleotide sequence ID" value="NZ_RYUX01000001.1"/>
</dbReference>
<evidence type="ECO:0000313" key="1">
    <source>
        <dbReference type="EMBL" id="RYQ39689.1"/>
    </source>
</evidence>
<evidence type="ECO:0008006" key="3">
    <source>
        <dbReference type="Google" id="ProtNLM"/>
    </source>
</evidence>
<sequence>METQPREPDARANVAAWVTYAASLSSREQSEHLEQCAKIDAQEAFITSCPLCNAIWKGRGKNRAERRERRCVGTGRTRAMKHARIAKRVVLCNPYDAYTCGTCPSGEDRAVRRHAVRLIEESANNGELIELAEEYGVTCAGVEGADLLREVCEAIEVYARMSLEEVRYRQSAPHVVCGKAKRRHAQREEAYWSALHFAWLSVLAGMFACSPPEAPHYFMFSIVALWRLDTTVPADKSSTLLVVSMQRAPRAPQPCPCRGNIPAVVPMAD</sequence>
<name>A0AB37X4M7_9BIFI</name>
<accession>A0AB37X4M7</accession>
<dbReference type="EMBL" id="RYUX01000001">
    <property type="protein sequence ID" value="RYQ39689.1"/>
    <property type="molecule type" value="Genomic_DNA"/>
</dbReference>
<evidence type="ECO:0000313" key="2">
    <source>
        <dbReference type="Proteomes" id="UP000292655"/>
    </source>
</evidence>
<comment type="caution">
    <text evidence="1">The sequence shown here is derived from an EMBL/GenBank/DDBJ whole genome shotgun (WGS) entry which is preliminary data.</text>
</comment>
<reference evidence="1 2" key="1">
    <citation type="submission" date="2018-12" db="EMBL/GenBank/DDBJ databases">
        <title>Unveiling genomic diversity among members of the Bifidobacterium pseudolongum species, a widely distributed gut commensal of the animal kingdom.</title>
        <authorList>
            <person name="Lugli G.A."/>
            <person name="Duranti S."/>
            <person name="Albert K."/>
            <person name="Mancabelli L."/>
            <person name="Napoli S."/>
            <person name="Viappiani A."/>
            <person name="Anzalone R."/>
            <person name="Longhi G."/>
            <person name="Milani C."/>
            <person name="Turroni F."/>
            <person name="Alessandri G."/>
            <person name="Sela D.A."/>
            <person name="Van Sinderen D."/>
            <person name="Ventura M."/>
        </authorList>
    </citation>
    <scope>NUCLEOTIDE SEQUENCE [LARGE SCALE GENOMIC DNA]</scope>
    <source>
        <strain evidence="1 2">2002B</strain>
    </source>
</reference>
<organism evidence="1 2">
    <name type="scientific">Bifidobacterium pseudolongum subsp. globosum</name>
    <dbReference type="NCBI Taxonomy" id="1690"/>
    <lineage>
        <taxon>Bacteria</taxon>
        <taxon>Bacillati</taxon>
        <taxon>Actinomycetota</taxon>
        <taxon>Actinomycetes</taxon>
        <taxon>Bifidobacteriales</taxon>
        <taxon>Bifidobacteriaceae</taxon>
        <taxon>Bifidobacterium</taxon>
    </lineage>
</organism>